<protein>
    <submittedName>
        <fullName evidence="2">Uncharacterized protein</fullName>
    </submittedName>
</protein>
<organism evidence="2 3">
    <name type="scientific">Phanerochaete sordida</name>
    <dbReference type="NCBI Taxonomy" id="48140"/>
    <lineage>
        <taxon>Eukaryota</taxon>
        <taxon>Fungi</taxon>
        <taxon>Dikarya</taxon>
        <taxon>Basidiomycota</taxon>
        <taxon>Agaricomycotina</taxon>
        <taxon>Agaricomycetes</taxon>
        <taxon>Polyporales</taxon>
        <taxon>Phanerochaetaceae</taxon>
        <taxon>Phanerochaete</taxon>
    </lineage>
</organism>
<feature type="compositionally biased region" description="Basic and acidic residues" evidence="1">
    <location>
        <begin position="66"/>
        <end position="96"/>
    </location>
</feature>
<comment type="caution">
    <text evidence="2">The sequence shown here is derived from an EMBL/GenBank/DDBJ whole genome shotgun (WGS) entry which is preliminary data.</text>
</comment>
<name>A0A9P3G3M4_9APHY</name>
<evidence type="ECO:0000313" key="3">
    <source>
        <dbReference type="Proteomes" id="UP000703269"/>
    </source>
</evidence>
<dbReference type="EMBL" id="BPQB01000006">
    <property type="protein sequence ID" value="GJE87275.1"/>
    <property type="molecule type" value="Genomic_DNA"/>
</dbReference>
<proteinExistence type="predicted"/>
<keyword evidence="3" id="KW-1185">Reference proteome</keyword>
<dbReference type="Proteomes" id="UP000703269">
    <property type="component" value="Unassembled WGS sequence"/>
</dbReference>
<sequence length="109" mass="11993">MSMPTNSAQSVPLFDPSDYAYVQKRNRPAVRIVQSSAKKKVTVEQQVVPSSEDVATLASGVQPDICADHPPHSKGTESHENSNDCDTREQGRRDEQPSCGHTNTRRNSD</sequence>
<accession>A0A9P3G3M4</accession>
<gene>
    <name evidence="2" type="ORF">PsYK624_033580</name>
</gene>
<evidence type="ECO:0000256" key="1">
    <source>
        <dbReference type="SAM" id="MobiDB-lite"/>
    </source>
</evidence>
<reference evidence="2 3" key="1">
    <citation type="submission" date="2021-08" db="EMBL/GenBank/DDBJ databases">
        <title>Draft Genome Sequence of Phanerochaete sordida strain YK-624.</title>
        <authorList>
            <person name="Mori T."/>
            <person name="Dohra H."/>
            <person name="Suzuki T."/>
            <person name="Kawagishi H."/>
            <person name="Hirai H."/>
        </authorList>
    </citation>
    <scope>NUCLEOTIDE SEQUENCE [LARGE SCALE GENOMIC DNA]</scope>
    <source>
        <strain evidence="2 3">YK-624</strain>
    </source>
</reference>
<dbReference type="AlphaFoldDB" id="A0A9P3G3M4"/>
<feature type="region of interest" description="Disordered" evidence="1">
    <location>
        <begin position="37"/>
        <end position="109"/>
    </location>
</feature>
<evidence type="ECO:0000313" key="2">
    <source>
        <dbReference type="EMBL" id="GJE87275.1"/>
    </source>
</evidence>